<comment type="caution">
    <text evidence="2">The sequence shown here is derived from an EMBL/GenBank/DDBJ whole genome shotgun (WGS) entry which is preliminary data.</text>
</comment>
<proteinExistence type="predicted"/>
<keyword evidence="1" id="KW-0812">Transmembrane</keyword>
<keyword evidence="1" id="KW-0472">Membrane</keyword>
<reference evidence="2 3" key="2">
    <citation type="submission" date="2018-03" db="EMBL/GenBank/DDBJ databases">
        <title>The ancient ancestry and fast evolution of plastids.</title>
        <authorList>
            <person name="Moore K.R."/>
            <person name="Magnabosco C."/>
            <person name="Momper L."/>
            <person name="Gold D.A."/>
            <person name="Bosak T."/>
            <person name="Fournier G.P."/>
        </authorList>
    </citation>
    <scope>NUCLEOTIDE SEQUENCE [LARGE SCALE GENOMIC DNA]</scope>
    <source>
        <strain evidence="2 3">ULC18</strain>
    </source>
</reference>
<protein>
    <submittedName>
        <fullName evidence="2">Uncharacterized protein</fullName>
    </submittedName>
</protein>
<dbReference type="RefSeq" id="WP_106255196.1">
    <property type="nucleotide sequence ID" value="NZ_CAWNSW010000082.1"/>
</dbReference>
<organism evidence="2 3">
    <name type="scientific">Stenomitos frigidus ULC18</name>
    <dbReference type="NCBI Taxonomy" id="2107698"/>
    <lineage>
        <taxon>Bacteria</taxon>
        <taxon>Bacillati</taxon>
        <taxon>Cyanobacteriota</taxon>
        <taxon>Cyanophyceae</taxon>
        <taxon>Leptolyngbyales</taxon>
        <taxon>Leptolyngbyaceae</taxon>
        <taxon>Stenomitos</taxon>
    </lineage>
</organism>
<evidence type="ECO:0000256" key="1">
    <source>
        <dbReference type="SAM" id="Phobius"/>
    </source>
</evidence>
<evidence type="ECO:0000313" key="2">
    <source>
        <dbReference type="EMBL" id="PSB32948.1"/>
    </source>
</evidence>
<sequence>MASEETKPKQRSSAKVIYRFLGGAALGAFIVIIPISYGSSLELNFAQVTIASLMILSCGLLTSLWGEKFIDAVAQVLNSFAP</sequence>
<keyword evidence="1" id="KW-1133">Transmembrane helix</keyword>
<keyword evidence="3" id="KW-1185">Reference proteome</keyword>
<feature type="transmembrane region" description="Helical" evidence="1">
    <location>
        <begin position="43"/>
        <end position="65"/>
    </location>
</feature>
<dbReference type="AlphaFoldDB" id="A0A2T1EJU6"/>
<gene>
    <name evidence="2" type="ORF">C7B82_04910</name>
</gene>
<dbReference type="OrthoDB" id="582925at2"/>
<evidence type="ECO:0000313" key="3">
    <source>
        <dbReference type="Proteomes" id="UP000239576"/>
    </source>
</evidence>
<dbReference type="EMBL" id="PVWK01000023">
    <property type="protein sequence ID" value="PSB32948.1"/>
    <property type="molecule type" value="Genomic_DNA"/>
</dbReference>
<accession>A0A2T1EJU6</accession>
<dbReference type="Proteomes" id="UP000239576">
    <property type="component" value="Unassembled WGS sequence"/>
</dbReference>
<reference evidence="3" key="1">
    <citation type="submission" date="2018-02" db="EMBL/GenBank/DDBJ databases">
        <authorList>
            <person name="Moore K."/>
            <person name="Momper L."/>
        </authorList>
    </citation>
    <scope>NUCLEOTIDE SEQUENCE [LARGE SCALE GENOMIC DNA]</scope>
    <source>
        <strain evidence="3">ULC18</strain>
    </source>
</reference>
<name>A0A2T1EJU6_9CYAN</name>
<feature type="transmembrane region" description="Helical" evidence="1">
    <location>
        <begin position="16"/>
        <end position="37"/>
    </location>
</feature>